<dbReference type="InterPro" id="IPR025430">
    <property type="entry name" value="DUF4167"/>
</dbReference>
<feature type="compositionally biased region" description="Polar residues" evidence="1">
    <location>
        <begin position="321"/>
        <end position="332"/>
    </location>
</feature>
<accession>A0A0P0NWR3</accession>
<keyword evidence="4" id="KW-1185">Reference proteome</keyword>
<reference evidence="3 4" key="1">
    <citation type="submission" date="2015-10" db="EMBL/GenBank/DDBJ databases">
        <title>Conservation of the essential genome among Caulobacter and Brevundimonas species.</title>
        <authorList>
            <person name="Scott D."/>
            <person name="Ely B."/>
        </authorList>
    </citation>
    <scope>NUCLEOTIDE SEQUENCE [LARGE SCALE GENOMIC DNA]</scope>
    <source>
        <strain evidence="3 4">CB4</strain>
    </source>
</reference>
<evidence type="ECO:0000259" key="2">
    <source>
        <dbReference type="Pfam" id="PF13763"/>
    </source>
</evidence>
<feature type="compositionally biased region" description="Low complexity" evidence="1">
    <location>
        <begin position="120"/>
        <end position="129"/>
    </location>
</feature>
<feature type="compositionally biased region" description="Basic and acidic residues" evidence="1">
    <location>
        <begin position="179"/>
        <end position="281"/>
    </location>
</feature>
<dbReference type="KEGG" id="chq:AQ619_03515"/>
<dbReference type="AlphaFoldDB" id="A0A0P0NWR3"/>
<dbReference type="EMBL" id="CP013002">
    <property type="protein sequence ID" value="ALL12497.1"/>
    <property type="molecule type" value="Genomic_DNA"/>
</dbReference>
<feature type="domain" description="DUF4167" evidence="2">
    <location>
        <begin position="11"/>
        <end position="90"/>
    </location>
</feature>
<organism evidence="3 4">
    <name type="scientific">Caulobacter henricii</name>
    <dbReference type="NCBI Taxonomy" id="69395"/>
    <lineage>
        <taxon>Bacteria</taxon>
        <taxon>Pseudomonadati</taxon>
        <taxon>Pseudomonadota</taxon>
        <taxon>Alphaproteobacteria</taxon>
        <taxon>Caulobacterales</taxon>
        <taxon>Caulobacteraceae</taxon>
        <taxon>Caulobacter</taxon>
    </lineage>
</organism>
<dbReference type="RefSeq" id="WP_062144324.1">
    <property type="nucleotide sequence ID" value="NZ_CP013002.1"/>
</dbReference>
<feature type="region of interest" description="Disordered" evidence="1">
    <location>
        <begin position="108"/>
        <end position="396"/>
    </location>
</feature>
<dbReference type="OrthoDB" id="9816310at2"/>
<dbReference type="STRING" id="69395.AQ619_03515"/>
<feature type="compositionally biased region" description="Basic and acidic residues" evidence="1">
    <location>
        <begin position="293"/>
        <end position="315"/>
    </location>
</feature>
<dbReference type="Pfam" id="PF13763">
    <property type="entry name" value="DUF4167"/>
    <property type="match status" value="1"/>
</dbReference>
<evidence type="ECO:0000256" key="1">
    <source>
        <dbReference type="SAM" id="MobiDB-lite"/>
    </source>
</evidence>
<gene>
    <name evidence="3" type="ORF">AQ619_03515</name>
</gene>
<name>A0A0P0NWR3_9CAUL</name>
<evidence type="ECO:0000313" key="4">
    <source>
        <dbReference type="Proteomes" id="UP000056905"/>
    </source>
</evidence>
<proteinExistence type="predicted"/>
<evidence type="ECO:0000313" key="3">
    <source>
        <dbReference type="EMBL" id="ALL12497.1"/>
    </source>
</evidence>
<feature type="region of interest" description="Disordered" evidence="1">
    <location>
        <begin position="1"/>
        <end position="48"/>
    </location>
</feature>
<sequence length="396" mass="45607">MRDFKGMKRQRGRNNRGGGNSGGKPQQHNANRAFDSNGPEGVKVRGAAQSVYEKYQQLARDASSSGDRVLAENYLQHAEHYFRVLRAIQPNRPVSDIIGKDAYSAYEIDFEAEPEDQPEVTETPTTESSEGGEGEGQRDERPRDRFEGRQRDDRPREDRPRDDRPRYDNQGQGQGQGQGRRDRWRDRDDRPRDDRPRDDRPRDDRPRDDRPRDDRPRDDRPRDDRPRDDRPRDDRPRDDRPRDDRPREDRFRDDRPREDRFRDDRPREDRPRDDRPREDRPAVAAEAAPEVAAEGRRERPPRRERAPRDRGDRDPMAVIEPQSTPLTESAGESSPMLRGQDGAVSHAPAFLGRSTAPAEAPAAAEGEELKKPRRRRAPRSFDGGEGAPAASESDEG</sequence>
<dbReference type="Proteomes" id="UP000056905">
    <property type="component" value="Chromosome"/>
</dbReference>
<feature type="compositionally biased region" description="Basic and acidic residues" evidence="1">
    <location>
        <begin position="135"/>
        <end position="167"/>
    </location>
</feature>
<feature type="compositionally biased region" description="Acidic residues" evidence="1">
    <location>
        <begin position="108"/>
        <end position="119"/>
    </location>
</feature>
<feature type="compositionally biased region" description="Low complexity" evidence="1">
    <location>
        <begin position="282"/>
        <end position="292"/>
    </location>
</feature>
<protein>
    <recommendedName>
        <fullName evidence="2">DUF4167 domain-containing protein</fullName>
    </recommendedName>
</protein>